<reference evidence="4 5" key="1">
    <citation type="submission" date="2022-11" db="EMBL/GenBank/DDBJ databases">
        <title>Mycobacterium sp. nov.</title>
        <authorList>
            <person name="Papic B."/>
            <person name="Spicic S."/>
            <person name="Duvnjak S."/>
        </authorList>
    </citation>
    <scope>NUCLEOTIDE SEQUENCE [LARGE SCALE GENOMIC DNA]</scope>
    <source>
        <strain evidence="4 5">CVI_P4</strain>
    </source>
</reference>
<evidence type="ECO:0000313" key="4">
    <source>
        <dbReference type="EMBL" id="MCX2937507.1"/>
    </source>
</evidence>
<dbReference type="EMBL" id="JAPJDO010000009">
    <property type="protein sequence ID" value="MCX2937507.1"/>
    <property type="molecule type" value="Genomic_DNA"/>
</dbReference>
<dbReference type="SUPFAM" id="SSF53335">
    <property type="entry name" value="S-adenosyl-L-methionine-dependent methyltransferases"/>
    <property type="match status" value="1"/>
</dbReference>
<dbReference type="InterPro" id="IPR041698">
    <property type="entry name" value="Methyltransf_25"/>
</dbReference>
<gene>
    <name evidence="4" type="ORF">ORI27_12410</name>
</gene>
<name>A0ABT3SF47_9MYCO</name>
<keyword evidence="1 4" id="KW-0489">Methyltransferase</keyword>
<dbReference type="CDD" id="cd02440">
    <property type="entry name" value="AdoMet_MTases"/>
    <property type="match status" value="1"/>
</dbReference>
<keyword evidence="2" id="KW-0808">Transferase</keyword>
<organism evidence="4 5">
    <name type="scientific">Mycobacterium pinniadriaticum</name>
    <dbReference type="NCBI Taxonomy" id="2994102"/>
    <lineage>
        <taxon>Bacteria</taxon>
        <taxon>Bacillati</taxon>
        <taxon>Actinomycetota</taxon>
        <taxon>Actinomycetes</taxon>
        <taxon>Mycobacteriales</taxon>
        <taxon>Mycobacteriaceae</taxon>
        <taxon>Mycobacterium</taxon>
    </lineage>
</organism>
<dbReference type="GO" id="GO:0032259">
    <property type="term" value="P:methylation"/>
    <property type="evidence" value="ECO:0007669"/>
    <property type="project" value="UniProtKB-KW"/>
</dbReference>
<dbReference type="Gene3D" id="3.40.50.150">
    <property type="entry name" value="Vaccinia Virus protein VP39"/>
    <property type="match status" value="1"/>
</dbReference>
<dbReference type="Pfam" id="PF13649">
    <property type="entry name" value="Methyltransf_25"/>
    <property type="match status" value="1"/>
</dbReference>
<evidence type="ECO:0000256" key="1">
    <source>
        <dbReference type="ARBA" id="ARBA00022603"/>
    </source>
</evidence>
<evidence type="ECO:0000259" key="3">
    <source>
        <dbReference type="Pfam" id="PF13649"/>
    </source>
</evidence>
<keyword evidence="5" id="KW-1185">Reference proteome</keyword>
<accession>A0ABT3SF47</accession>
<dbReference type="PANTHER" id="PTHR44942:SF4">
    <property type="entry name" value="METHYLTRANSFERASE TYPE 11 DOMAIN-CONTAINING PROTEIN"/>
    <property type="match status" value="1"/>
</dbReference>
<feature type="domain" description="Methyltransferase" evidence="3">
    <location>
        <begin position="13"/>
        <end position="102"/>
    </location>
</feature>
<sequence>MIAVLESHGARRIADVRCDTGILANRIQRELHPDEAYGLDVSEGMIDEARQRFSLVQWCISPAEQLPFTDGTLNGVVTTSAFQFFNQAAALQEFYRVVAPQGLAIVAVVSPSAL</sequence>
<evidence type="ECO:0000313" key="5">
    <source>
        <dbReference type="Proteomes" id="UP001300745"/>
    </source>
</evidence>
<dbReference type="Proteomes" id="UP001300745">
    <property type="component" value="Unassembled WGS sequence"/>
</dbReference>
<dbReference type="InterPro" id="IPR029063">
    <property type="entry name" value="SAM-dependent_MTases_sf"/>
</dbReference>
<dbReference type="PANTHER" id="PTHR44942">
    <property type="entry name" value="METHYLTRANSF_11 DOMAIN-CONTAINING PROTEIN"/>
    <property type="match status" value="1"/>
</dbReference>
<proteinExistence type="predicted"/>
<dbReference type="GO" id="GO:0008168">
    <property type="term" value="F:methyltransferase activity"/>
    <property type="evidence" value="ECO:0007669"/>
    <property type="project" value="UniProtKB-KW"/>
</dbReference>
<dbReference type="InterPro" id="IPR051052">
    <property type="entry name" value="Diverse_substrate_MTase"/>
</dbReference>
<comment type="caution">
    <text evidence="4">The sequence shown here is derived from an EMBL/GenBank/DDBJ whole genome shotgun (WGS) entry which is preliminary data.</text>
</comment>
<protein>
    <submittedName>
        <fullName evidence="4">Methyltransferase domain-containing protein</fullName>
    </submittedName>
</protein>
<evidence type="ECO:0000256" key="2">
    <source>
        <dbReference type="ARBA" id="ARBA00022679"/>
    </source>
</evidence>